<dbReference type="PANTHER" id="PTHR42470:SF2">
    <property type="match status" value="1"/>
</dbReference>
<evidence type="ECO:0000313" key="4">
    <source>
        <dbReference type="Proteomes" id="UP000827724"/>
    </source>
</evidence>
<protein>
    <recommendedName>
        <fullName evidence="2">DUF7924 domain-containing protein</fullName>
    </recommendedName>
</protein>
<feature type="domain" description="DUF7924" evidence="2">
    <location>
        <begin position="135"/>
        <end position="362"/>
    </location>
</feature>
<dbReference type="InterPro" id="IPR057684">
    <property type="entry name" value="DUF7924"/>
</dbReference>
<evidence type="ECO:0000256" key="1">
    <source>
        <dbReference type="SAM" id="MobiDB-lite"/>
    </source>
</evidence>
<comment type="caution">
    <text evidence="3">The sequence shown here is derived from an EMBL/GenBank/DDBJ whole genome shotgun (WGS) entry which is preliminary data.</text>
</comment>
<organism evidence="3 4">
    <name type="scientific">Trichoderma cornu-damae</name>
    <dbReference type="NCBI Taxonomy" id="654480"/>
    <lineage>
        <taxon>Eukaryota</taxon>
        <taxon>Fungi</taxon>
        <taxon>Dikarya</taxon>
        <taxon>Ascomycota</taxon>
        <taxon>Pezizomycotina</taxon>
        <taxon>Sordariomycetes</taxon>
        <taxon>Hypocreomycetidae</taxon>
        <taxon>Hypocreales</taxon>
        <taxon>Hypocreaceae</taxon>
        <taxon>Trichoderma</taxon>
    </lineage>
</organism>
<keyword evidence="4" id="KW-1185">Reference proteome</keyword>
<dbReference type="OrthoDB" id="5132737at2759"/>
<evidence type="ECO:0000259" key="2">
    <source>
        <dbReference type="Pfam" id="PF25545"/>
    </source>
</evidence>
<dbReference type="Proteomes" id="UP000827724">
    <property type="component" value="Unassembled WGS sequence"/>
</dbReference>
<sequence length="384" mass="43529">MPRPSIAETVDGAAAAADVADPSNPIDFWRRSGYWPSQYFEPGMERVFARKRFLFGGPKRSNSTASTPGDQKPWEDKSRQYRDPRYEILLQTKGTFMRNTSELGVKDGSKRMCRDLLMHGLQPTPQGTVFDDPLFERACSNLQGEDEPRIIQDIARLIVPSAETLALYCGNGHLAVLREAVNAGWNSSIPLTGIRPQPDYSVGFRRDAFTQGRLAKLSPFVGDFVAGDLSFFMATHYVYFPFLTCETKCGAPGMLEVAELQNAHSMTLAARAIVELFRLVDRQGEVDRQIVAFSISHDHQSVQISGYYPVLDGEEAKYYRHPIAQFYFTALGGKERWTAYHFAKNVYDIWMPYHFQWICSAIDQLPSDMNLWTFPHWTEPPPTT</sequence>
<reference evidence="3" key="1">
    <citation type="submission" date="2021-08" db="EMBL/GenBank/DDBJ databases">
        <title>Chromosome-Level Trichoderma cornu-damae using Hi-C Data.</title>
        <authorList>
            <person name="Kim C.S."/>
        </authorList>
    </citation>
    <scope>NUCLEOTIDE SEQUENCE</scope>
    <source>
        <strain evidence="3">KA19-0412C</strain>
    </source>
</reference>
<name>A0A9P8TXJ4_9HYPO</name>
<dbReference type="AlphaFoldDB" id="A0A9P8TXJ4"/>
<feature type="region of interest" description="Disordered" evidence="1">
    <location>
        <begin position="58"/>
        <end position="78"/>
    </location>
</feature>
<feature type="compositionally biased region" description="Polar residues" evidence="1">
    <location>
        <begin position="60"/>
        <end position="69"/>
    </location>
</feature>
<proteinExistence type="predicted"/>
<evidence type="ECO:0000313" key="3">
    <source>
        <dbReference type="EMBL" id="KAH6607389.1"/>
    </source>
</evidence>
<dbReference type="EMBL" id="JAIWOZ010000003">
    <property type="protein sequence ID" value="KAH6607389.1"/>
    <property type="molecule type" value="Genomic_DNA"/>
</dbReference>
<dbReference type="Pfam" id="PF25545">
    <property type="entry name" value="DUF7924"/>
    <property type="match status" value="1"/>
</dbReference>
<gene>
    <name evidence="3" type="ORF">Trco_003702</name>
</gene>
<dbReference type="PANTHER" id="PTHR42470">
    <property type="entry name" value="VAST DOMAIN-CONTAINING PROTEIN"/>
    <property type="match status" value="1"/>
</dbReference>
<accession>A0A9P8TXJ4</accession>